<comment type="catalytic activity">
    <reaction evidence="1">
        <text>Random endo-hydrolysis of N-acetyl-beta-D-glucosaminide (1-&gt;4)-beta-linkages in chitin and chitodextrins.</text>
        <dbReference type="EC" id="3.2.1.14"/>
    </reaction>
</comment>
<dbReference type="GO" id="GO:0008843">
    <property type="term" value="F:endochitinase activity"/>
    <property type="evidence" value="ECO:0007669"/>
    <property type="project" value="UniProtKB-EC"/>
</dbReference>
<evidence type="ECO:0000256" key="3">
    <source>
        <dbReference type="ARBA" id="ARBA00012729"/>
    </source>
</evidence>
<evidence type="ECO:0000256" key="13">
    <source>
        <dbReference type="SAM" id="SignalP"/>
    </source>
</evidence>
<dbReference type="GO" id="GO:0000272">
    <property type="term" value="P:polysaccharide catabolic process"/>
    <property type="evidence" value="ECO:0007669"/>
    <property type="project" value="UniProtKB-KW"/>
</dbReference>
<evidence type="ECO:0000256" key="7">
    <source>
        <dbReference type="ARBA" id="ARBA00023024"/>
    </source>
</evidence>
<keyword evidence="8" id="KW-1015">Disulfide bond</keyword>
<name>I1VX15_PLUXY</name>
<comment type="similarity">
    <text evidence="2">Belongs to the glycosyl hydrolase 18 family. Chitinase class II subfamily.</text>
</comment>
<keyword evidence="10 12" id="KW-0326">Glycosidase</keyword>
<dbReference type="PANTHER" id="PTHR11177">
    <property type="entry name" value="CHITINASE"/>
    <property type="match status" value="1"/>
</dbReference>
<dbReference type="GO" id="GO:0006032">
    <property type="term" value="P:chitin catabolic process"/>
    <property type="evidence" value="ECO:0007669"/>
    <property type="project" value="UniProtKB-KW"/>
</dbReference>
<dbReference type="SUPFAM" id="SSF54556">
    <property type="entry name" value="Chitinase insertion domain"/>
    <property type="match status" value="1"/>
</dbReference>
<dbReference type="InterPro" id="IPR029070">
    <property type="entry name" value="Chitinase_insertion_sf"/>
</dbReference>
<dbReference type="InterPro" id="IPR001223">
    <property type="entry name" value="Glyco_hydro18_cat"/>
</dbReference>
<dbReference type="GO" id="GO:0008061">
    <property type="term" value="F:chitin binding"/>
    <property type="evidence" value="ECO:0007669"/>
    <property type="project" value="UniProtKB-KW"/>
</dbReference>
<dbReference type="InterPro" id="IPR017853">
    <property type="entry name" value="GH"/>
</dbReference>
<proteinExistence type="evidence at transcript level"/>
<organism evidence="15">
    <name type="scientific">Plutella xylostella</name>
    <name type="common">Diamondback moth</name>
    <name type="synonym">Plutella maculipennis</name>
    <dbReference type="NCBI Taxonomy" id="51655"/>
    <lineage>
        <taxon>Eukaryota</taxon>
        <taxon>Metazoa</taxon>
        <taxon>Ecdysozoa</taxon>
        <taxon>Arthropoda</taxon>
        <taxon>Hexapoda</taxon>
        <taxon>Insecta</taxon>
        <taxon>Pterygota</taxon>
        <taxon>Neoptera</taxon>
        <taxon>Endopterygota</taxon>
        <taxon>Lepidoptera</taxon>
        <taxon>Glossata</taxon>
        <taxon>Ditrysia</taxon>
        <taxon>Yponomeutoidea</taxon>
        <taxon>Plutellidae</taxon>
        <taxon>Plutella</taxon>
    </lineage>
</organism>
<accession>I1VX15</accession>
<dbReference type="InterPro" id="IPR001579">
    <property type="entry name" value="Glyco_hydro_18_chit_AS"/>
</dbReference>
<dbReference type="EC" id="3.2.1.14" evidence="3"/>
<evidence type="ECO:0000256" key="2">
    <source>
        <dbReference type="ARBA" id="ARBA00009121"/>
    </source>
</evidence>
<keyword evidence="6 12" id="KW-0378">Hydrolase</keyword>
<keyword evidence="9" id="KW-0119">Carbohydrate metabolism</keyword>
<feature type="signal peptide" evidence="13">
    <location>
        <begin position="1"/>
        <end position="19"/>
    </location>
</feature>
<dbReference type="InterPro" id="IPR011583">
    <property type="entry name" value="Chitinase_II/V-like_cat"/>
</dbReference>
<evidence type="ECO:0000256" key="6">
    <source>
        <dbReference type="ARBA" id="ARBA00022801"/>
    </source>
</evidence>
<dbReference type="EMBL" id="JQ417266">
    <property type="protein sequence ID" value="AFI55113.1"/>
    <property type="molecule type" value="mRNA"/>
</dbReference>
<dbReference type="SUPFAM" id="SSF51445">
    <property type="entry name" value="(Trans)glycosidases"/>
    <property type="match status" value="1"/>
</dbReference>
<evidence type="ECO:0000256" key="8">
    <source>
        <dbReference type="ARBA" id="ARBA00023157"/>
    </source>
</evidence>
<dbReference type="InterPro" id="IPR050314">
    <property type="entry name" value="Glycosyl_Hydrlase_18"/>
</dbReference>
<evidence type="ECO:0000256" key="10">
    <source>
        <dbReference type="ARBA" id="ARBA00023295"/>
    </source>
</evidence>
<evidence type="ECO:0000256" key="4">
    <source>
        <dbReference type="ARBA" id="ARBA00022669"/>
    </source>
</evidence>
<keyword evidence="11" id="KW-0624">Polysaccharide degradation</keyword>
<dbReference type="FunFam" id="3.10.50.10:FF:000004">
    <property type="entry name" value="Chitinase 5"/>
    <property type="match status" value="1"/>
</dbReference>
<feature type="domain" description="GH18" evidence="14">
    <location>
        <begin position="21"/>
        <end position="386"/>
    </location>
</feature>
<dbReference type="PROSITE" id="PS01095">
    <property type="entry name" value="GH18_1"/>
    <property type="match status" value="1"/>
</dbReference>
<keyword evidence="4" id="KW-0147">Chitin-binding</keyword>
<evidence type="ECO:0000256" key="5">
    <source>
        <dbReference type="ARBA" id="ARBA00022729"/>
    </source>
</evidence>
<gene>
    <name evidence="15" type="primary">Cht3-like</name>
</gene>
<dbReference type="Gene3D" id="3.10.50.10">
    <property type="match status" value="1"/>
</dbReference>
<dbReference type="AlphaFoldDB" id="I1VX15"/>
<sequence length="386" mass="41570">MKAVVLILGFMLCAVPALGDGVSICYWGAWANYRPELGAYGVSDLPADLCTHLVYSFIGLDGEGNLTLAEEIDVGGKSSYIKDFIKLKETYPKLKLIVAVGGYNEGSADFSKVCNNDTLRAHFVSNLVQFVEESGFDGLDLDWEYPGQREGSQESDKQAFVDLVRDLKEQLGPKGLELMAAVPITQWAVGIGYDVANISKHLDYISLMTYDMHGTWENVTGSNAPLYGQLTDPAGDVLNVQAGLNVWLTNGAPASKLVLGLPSYGKSFTLASLDNTGTGAPHAGGGAPGPYTGETGTLAYYEICLAQQQSSWNVTVVKDNYAFASSGLQWVGYDDPSITFAKGRFAKQNKLAGVMYWATDLDDFAGYCSRVTYPIIKAGIKGFNSL</sequence>
<dbReference type="GO" id="GO:0005576">
    <property type="term" value="C:extracellular region"/>
    <property type="evidence" value="ECO:0007669"/>
    <property type="project" value="TreeGrafter"/>
</dbReference>
<evidence type="ECO:0000256" key="9">
    <source>
        <dbReference type="ARBA" id="ARBA00023277"/>
    </source>
</evidence>
<dbReference type="SMART" id="SM00636">
    <property type="entry name" value="Glyco_18"/>
    <property type="match status" value="1"/>
</dbReference>
<feature type="chain" id="PRO_5003653391" description="chitinase" evidence="13">
    <location>
        <begin position="20"/>
        <end position="386"/>
    </location>
</feature>
<keyword evidence="7" id="KW-0146">Chitin degradation</keyword>
<dbReference type="PROSITE" id="PS51910">
    <property type="entry name" value="GH18_2"/>
    <property type="match status" value="1"/>
</dbReference>
<evidence type="ECO:0000256" key="1">
    <source>
        <dbReference type="ARBA" id="ARBA00000822"/>
    </source>
</evidence>
<dbReference type="Pfam" id="PF00704">
    <property type="entry name" value="Glyco_hydro_18"/>
    <property type="match status" value="1"/>
</dbReference>
<dbReference type="Gene3D" id="3.20.20.80">
    <property type="entry name" value="Glycosidases"/>
    <property type="match status" value="1"/>
</dbReference>
<protein>
    <recommendedName>
        <fullName evidence="3">chitinase</fullName>
        <ecNumber evidence="3">3.2.1.14</ecNumber>
    </recommendedName>
</protein>
<evidence type="ECO:0000259" key="14">
    <source>
        <dbReference type="PROSITE" id="PS51910"/>
    </source>
</evidence>
<dbReference type="PANTHER" id="PTHR11177:SF360">
    <property type="entry name" value="CHITINASE 4-RELATED"/>
    <property type="match status" value="1"/>
</dbReference>
<reference evidence="15" key="1">
    <citation type="submission" date="2012-01" db="EMBL/GenBank/DDBJ databases">
        <title>Molecular cloning of the chitinase-like genes from the larval diamondback moth (Plutella xylostella).</title>
        <authorList>
            <person name="Liao Z.H."/>
        </authorList>
    </citation>
    <scope>NUCLEOTIDE SEQUENCE</scope>
</reference>
<evidence type="ECO:0000256" key="12">
    <source>
        <dbReference type="RuleBase" id="RU000489"/>
    </source>
</evidence>
<evidence type="ECO:0000256" key="11">
    <source>
        <dbReference type="ARBA" id="ARBA00023326"/>
    </source>
</evidence>
<keyword evidence="5 13" id="KW-0732">Signal</keyword>
<evidence type="ECO:0000313" key="15">
    <source>
        <dbReference type="EMBL" id="AFI55113.1"/>
    </source>
</evidence>